<dbReference type="Proteomes" id="UP000565521">
    <property type="component" value="Unassembled WGS sequence"/>
</dbReference>
<evidence type="ECO:0000259" key="3">
    <source>
        <dbReference type="Pfam" id="PF01551"/>
    </source>
</evidence>
<feature type="compositionally biased region" description="Low complexity" evidence="1">
    <location>
        <begin position="33"/>
        <end position="61"/>
    </location>
</feature>
<dbReference type="PANTHER" id="PTHR21666:SF285">
    <property type="entry name" value="M23 FAMILY METALLOPEPTIDASE"/>
    <property type="match status" value="1"/>
</dbReference>
<evidence type="ECO:0000256" key="2">
    <source>
        <dbReference type="SAM" id="SignalP"/>
    </source>
</evidence>
<feature type="signal peptide" evidence="2">
    <location>
        <begin position="1"/>
        <end position="18"/>
    </location>
</feature>
<evidence type="ECO:0000256" key="1">
    <source>
        <dbReference type="SAM" id="MobiDB-lite"/>
    </source>
</evidence>
<dbReference type="InterPro" id="IPR011055">
    <property type="entry name" value="Dup_hybrid_motif"/>
</dbReference>
<dbReference type="AlphaFoldDB" id="A0A7Y7PNL7"/>
<dbReference type="GO" id="GO:0004222">
    <property type="term" value="F:metalloendopeptidase activity"/>
    <property type="evidence" value="ECO:0007669"/>
    <property type="project" value="TreeGrafter"/>
</dbReference>
<dbReference type="Pfam" id="PF01551">
    <property type="entry name" value="Peptidase_M23"/>
    <property type="match status" value="1"/>
</dbReference>
<evidence type="ECO:0000313" key="5">
    <source>
        <dbReference type="Proteomes" id="UP000565521"/>
    </source>
</evidence>
<reference evidence="4 5" key="1">
    <citation type="submission" date="2020-05" db="EMBL/GenBank/DDBJ databases">
        <title>Hymenobacter terrestris sp. nov. and Hymenobacter lapidiphilus sp. nov., isolated from regoliths in Antarctica.</title>
        <authorList>
            <person name="Sedlacek I."/>
            <person name="Pantucek R."/>
            <person name="Zeman M."/>
            <person name="Holochova P."/>
            <person name="Kralova S."/>
            <person name="Stankova E."/>
            <person name="Sedo O."/>
            <person name="Micenkova L."/>
            <person name="Svec P."/>
            <person name="Gupta V."/>
            <person name="Sood U."/>
            <person name="Korpole U.S."/>
            <person name="Lal R."/>
        </authorList>
    </citation>
    <scope>NUCLEOTIDE SEQUENCE [LARGE SCALE GENOMIC DNA]</scope>
    <source>
        <strain evidence="4 5">P5342</strain>
    </source>
</reference>
<evidence type="ECO:0000313" key="4">
    <source>
        <dbReference type="EMBL" id="NVO31135.1"/>
    </source>
</evidence>
<dbReference type="EMBL" id="JABKAU010000011">
    <property type="protein sequence ID" value="NVO31135.1"/>
    <property type="molecule type" value="Genomic_DNA"/>
</dbReference>
<proteinExistence type="predicted"/>
<gene>
    <name evidence="4" type="ORF">HW554_07940</name>
</gene>
<comment type="caution">
    <text evidence="4">The sequence shown here is derived from an EMBL/GenBank/DDBJ whole genome shotgun (WGS) entry which is preliminary data.</text>
</comment>
<protein>
    <submittedName>
        <fullName evidence="4">M23 family metallopeptidase</fullName>
    </submittedName>
</protein>
<sequence length="683" mass="74647">MKKLTASSFPLKAHFSFALPFLLLMGVQPSACQSPQPAAPALEQPAGPATGETPPETAATPGHREGIPAVEKGYFLFPIKPGQENFLSGSMGELRPNHFHGGLDIKTDGRVDLPVYASADGYVSRLKQSSYGYGNVLYITHPNGLTTVYGHLNSFKGPVAEELRRQQYAKQTYDLELFFEPSQFAVQSGEVVALSGNTGGSAGPHVHWEVRTAAGSQLNPLQWGGFAEIQDHVPPVVQAFAVEALGISARVEGRFGKRVFVPKAPLADGSYAWPDTIAASGSVGLLVQGFDRFDKVWNKNGIQQATVLVNGKQVYQHTIDDVPFPDGSRQINRHVDYEWRATQGRQFEKLFVDDGNDLSMYEAGPDKGRLTIEPGKVYAVEIRLADSYGNTTPLRLVLRGETPGYFKTRSAAVKKPALRYDVSRNLLVVTAADPDTAAVAGALTLLRGSRRLELRPSYTDQSQNVYLYDLRAGRPDSIRFGGITQRFTREALIPAGREFSFATAHMGLEFKPKTIFDTLYLQTNYQQGLWTVHLPRTPLYENLALTLRPDTPPADLRRSAIYSISANGGKGYVGGKWSPDSTSITASIRAFGQFRILTDTKPPSGRLLSKGAAGVVFKVGDDLSGLASYRLEVNGQFRMLRYEHKNATLFTERNDTLGPPLRGPATLRLTDQAGNEAVISLVL</sequence>
<dbReference type="CDD" id="cd12797">
    <property type="entry name" value="M23_peptidase"/>
    <property type="match status" value="1"/>
</dbReference>
<accession>A0A7Y7PNL7</accession>
<dbReference type="Gene3D" id="2.70.70.10">
    <property type="entry name" value="Glucose Permease (Domain IIA)"/>
    <property type="match status" value="1"/>
</dbReference>
<feature type="chain" id="PRO_5030906237" evidence="2">
    <location>
        <begin position="19"/>
        <end position="683"/>
    </location>
</feature>
<dbReference type="SUPFAM" id="SSF51261">
    <property type="entry name" value="Duplicated hybrid motif"/>
    <property type="match status" value="1"/>
</dbReference>
<feature type="region of interest" description="Disordered" evidence="1">
    <location>
        <begin position="33"/>
        <end position="64"/>
    </location>
</feature>
<organism evidence="4 5">
    <name type="scientific">Hymenobacter lapidiphilus</name>
    <dbReference type="NCBI Taxonomy" id="2608003"/>
    <lineage>
        <taxon>Bacteria</taxon>
        <taxon>Pseudomonadati</taxon>
        <taxon>Bacteroidota</taxon>
        <taxon>Cytophagia</taxon>
        <taxon>Cytophagales</taxon>
        <taxon>Hymenobacteraceae</taxon>
        <taxon>Hymenobacter</taxon>
    </lineage>
</organism>
<dbReference type="RefSeq" id="WP_176908048.1">
    <property type="nucleotide sequence ID" value="NZ_JABKAU010000011.1"/>
</dbReference>
<dbReference type="PANTHER" id="PTHR21666">
    <property type="entry name" value="PEPTIDASE-RELATED"/>
    <property type="match status" value="1"/>
</dbReference>
<feature type="domain" description="M23ase beta-sheet core" evidence="3">
    <location>
        <begin position="99"/>
        <end position="156"/>
    </location>
</feature>
<dbReference type="InterPro" id="IPR016047">
    <property type="entry name" value="M23ase_b-sheet_dom"/>
</dbReference>
<name>A0A7Y7PNL7_9BACT</name>
<keyword evidence="5" id="KW-1185">Reference proteome</keyword>
<dbReference type="InterPro" id="IPR050570">
    <property type="entry name" value="Cell_wall_metabolism_enzyme"/>
</dbReference>
<keyword evidence="2" id="KW-0732">Signal</keyword>